<proteinExistence type="predicted"/>
<dbReference type="SUPFAM" id="SSF46785">
    <property type="entry name" value="Winged helix' DNA-binding domain"/>
    <property type="match status" value="1"/>
</dbReference>
<dbReference type="PRINTS" id="PR00035">
    <property type="entry name" value="HTHGNTR"/>
</dbReference>
<dbReference type="Pfam" id="PF07729">
    <property type="entry name" value="FCD"/>
    <property type="match status" value="1"/>
</dbReference>
<organism evidence="5 6">
    <name type="scientific">Ponticoccus litoralis</name>
    <dbReference type="NCBI Taxonomy" id="422297"/>
    <lineage>
        <taxon>Bacteria</taxon>
        <taxon>Pseudomonadati</taxon>
        <taxon>Pseudomonadota</taxon>
        <taxon>Alphaproteobacteria</taxon>
        <taxon>Rhodobacterales</taxon>
        <taxon>Roseobacteraceae</taxon>
        <taxon>Ponticoccus</taxon>
    </lineage>
</organism>
<evidence type="ECO:0000313" key="6">
    <source>
        <dbReference type="Proteomes" id="UP001428774"/>
    </source>
</evidence>
<dbReference type="InterPro" id="IPR008920">
    <property type="entry name" value="TF_FadR/GntR_C"/>
</dbReference>
<dbReference type="GO" id="GO:0003700">
    <property type="term" value="F:DNA-binding transcription factor activity"/>
    <property type="evidence" value="ECO:0007669"/>
    <property type="project" value="InterPro"/>
</dbReference>
<feature type="domain" description="HTH gntR-type" evidence="4">
    <location>
        <begin position="2"/>
        <end position="69"/>
    </location>
</feature>
<evidence type="ECO:0000256" key="2">
    <source>
        <dbReference type="ARBA" id="ARBA00023125"/>
    </source>
</evidence>
<dbReference type="InterPro" id="IPR036390">
    <property type="entry name" value="WH_DNA-bd_sf"/>
</dbReference>
<dbReference type="AlphaFoldDB" id="A0AAW9SSM1"/>
<dbReference type="InterPro" id="IPR011711">
    <property type="entry name" value="GntR_C"/>
</dbReference>
<evidence type="ECO:0000259" key="4">
    <source>
        <dbReference type="PROSITE" id="PS50949"/>
    </source>
</evidence>
<evidence type="ECO:0000256" key="1">
    <source>
        <dbReference type="ARBA" id="ARBA00023015"/>
    </source>
</evidence>
<protein>
    <submittedName>
        <fullName evidence="5">GntR family transcriptional regulator</fullName>
    </submittedName>
</protein>
<evidence type="ECO:0000256" key="3">
    <source>
        <dbReference type="ARBA" id="ARBA00023163"/>
    </source>
</evidence>
<dbReference type="RefSeq" id="WP_347167145.1">
    <property type="nucleotide sequence ID" value="NZ_JBDNCH010000002.1"/>
</dbReference>
<dbReference type="CDD" id="cd07377">
    <property type="entry name" value="WHTH_GntR"/>
    <property type="match status" value="1"/>
</dbReference>
<dbReference type="InterPro" id="IPR000524">
    <property type="entry name" value="Tscrpt_reg_HTH_GntR"/>
</dbReference>
<dbReference type="Gene3D" id="1.10.10.10">
    <property type="entry name" value="Winged helix-like DNA-binding domain superfamily/Winged helix DNA-binding domain"/>
    <property type="match status" value="1"/>
</dbReference>
<dbReference type="SMART" id="SM00345">
    <property type="entry name" value="HTH_GNTR"/>
    <property type="match status" value="1"/>
</dbReference>
<reference evidence="5 6" key="1">
    <citation type="submission" date="2024-05" db="EMBL/GenBank/DDBJ databases">
        <title>Genome sequence of Ponticoccus litoralis KCCM 90028.</title>
        <authorList>
            <person name="Kim J.M."/>
            <person name="Lee J.K."/>
            <person name="Choi B.J."/>
            <person name="Bayburt H."/>
            <person name="Baek J.H."/>
            <person name="Jeon C.O."/>
        </authorList>
    </citation>
    <scope>NUCLEOTIDE SEQUENCE [LARGE SCALE GENOMIC DNA]</scope>
    <source>
        <strain evidence="5 6">KCCM 90028</strain>
    </source>
</reference>
<comment type="caution">
    <text evidence="5">The sequence shown here is derived from an EMBL/GenBank/DDBJ whole genome shotgun (WGS) entry which is preliminary data.</text>
</comment>
<keyword evidence="1" id="KW-0805">Transcription regulation</keyword>
<dbReference type="SUPFAM" id="SSF48008">
    <property type="entry name" value="GntR ligand-binding domain-like"/>
    <property type="match status" value="1"/>
</dbReference>
<dbReference type="GO" id="GO:0003677">
    <property type="term" value="F:DNA binding"/>
    <property type="evidence" value="ECO:0007669"/>
    <property type="project" value="UniProtKB-KW"/>
</dbReference>
<keyword evidence="3" id="KW-0804">Transcription</keyword>
<keyword evidence="2" id="KW-0238">DNA-binding</keyword>
<dbReference type="EMBL" id="JBDNCH010000002">
    <property type="protein sequence ID" value="MEN9062145.1"/>
    <property type="molecule type" value="Genomic_DNA"/>
</dbReference>
<dbReference type="SMART" id="SM00895">
    <property type="entry name" value="FCD"/>
    <property type="match status" value="1"/>
</dbReference>
<dbReference type="Gene3D" id="1.20.120.530">
    <property type="entry name" value="GntR ligand-binding domain-like"/>
    <property type="match status" value="1"/>
</dbReference>
<dbReference type="PANTHER" id="PTHR43537:SF24">
    <property type="entry name" value="GLUCONATE OPERON TRANSCRIPTIONAL REPRESSOR"/>
    <property type="match status" value="1"/>
</dbReference>
<sequence>MSSARQEAYEGIRNLIISGEIVAGDPMPEEMLAERLNTSRTPVRDALHQLETEGVVMRHPNRRAYLADVNPMTVVQIFEVRARLEPLAARLAASHVDPGFVEDLQQLIDKMTAVSQPDTIDRRLYRQFNEVFHWRILQQSNSSAVATAVRQVARHRITSPTFQDWTVEELERSQNHHRELLDAFLVGDADWADAVMTTHLLAAKSIYTRATLGTENKP</sequence>
<dbReference type="Proteomes" id="UP001428774">
    <property type="component" value="Unassembled WGS sequence"/>
</dbReference>
<dbReference type="PANTHER" id="PTHR43537">
    <property type="entry name" value="TRANSCRIPTIONAL REGULATOR, GNTR FAMILY"/>
    <property type="match status" value="1"/>
</dbReference>
<accession>A0AAW9SSM1</accession>
<gene>
    <name evidence="5" type="ORF">ABFB10_15235</name>
</gene>
<evidence type="ECO:0000313" key="5">
    <source>
        <dbReference type="EMBL" id="MEN9062145.1"/>
    </source>
</evidence>
<dbReference type="InterPro" id="IPR036388">
    <property type="entry name" value="WH-like_DNA-bd_sf"/>
</dbReference>
<dbReference type="Pfam" id="PF00392">
    <property type="entry name" value="GntR"/>
    <property type="match status" value="1"/>
</dbReference>
<keyword evidence="6" id="KW-1185">Reference proteome</keyword>
<name>A0AAW9SSM1_9RHOB</name>
<dbReference type="PROSITE" id="PS50949">
    <property type="entry name" value="HTH_GNTR"/>
    <property type="match status" value="1"/>
</dbReference>